<dbReference type="PROSITE" id="PS50082">
    <property type="entry name" value="WD_REPEATS_2"/>
    <property type="match status" value="5"/>
</dbReference>
<dbReference type="PROSITE" id="PS50294">
    <property type="entry name" value="WD_REPEATS_REGION"/>
    <property type="match status" value="4"/>
</dbReference>
<keyword evidence="1 3" id="KW-0853">WD repeat</keyword>
<dbReference type="InterPro" id="IPR019775">
    <property type="entry name" value="WD40_repeat_CS"/>
</dbReference>
<organism evidence="4 5">
    <name type="scientific">Suillus subaureus</name>
    <dbReference type="NCBI Taxonomy" id="48587"/>
    <lineage>
        <taxon>Eukaryota</taxon>
        <taxon>Fungi</taxon>
        <taxon>Dikarya</taxon>
        <taxon>Basidiomycota</taxon>
        <taxon>Agaricomycotina</taxon>
        <taxon>Agaricomycetes</taxon>
        <taxon>Agaricomycetidae</taxon>
        <taxon>Boletales</taxon>
        <taxon>Suillineae</taxon>
        <taxon>Suillaceae</taxon>
        <taxon>Suillus</taxon>
    </lineage>
</organism>
<dbReference type="InterPro" id="IPR015943">
    <property type="entry name" value="WD40/YVTN_repeat-like_dom_sf"/>
</dbReference>
<dbReference type="SMART" id="SM00320">
    <property type="entry name" value="WD40"/>
    <property type="match status" value="5"/>
</dbReference>
<feature type="repeat" description="WD" evidence="3">
    <location>
        <begin position="63"/>
        <end position="104"/>
    </location>
</feature>
<dbReference type="CDD" id="cd00200">
    <property type="entry name" value="WD40"/>
    <property type="match status" value="1"/>
</dbReference>
<evidence type="ECO:0000256" key="3">
    <source>
        <dbReference type="PROSITE-ProRule" id="PRU00221"/>
    </source>
</evidence>
<dbReference type="GeneID" id="64632925"/>
<feature type="repeat" description="WD" evidence="3">
    <location>
        <begin position="193"/>
        <end position="226"/>
    </location>
</feature>
<name>A0A9P7ED82_9AGAM</name>
<dbReference type="RefSeq" id="XP_041193907.1">
    <property type="nucleotide sequence ID" value="XM_041338909.1"/>
</dbReference>
<dbReference type="Proteomes" id="UP000807769">
    <property type="component" value="Unassembled WGS sequence"/>
</dbReference>
<dbReference type="InterPro" id="IPR001680">
    <property type="entry name" value="WD40_rpt"/>
</dbReference>
<keyword evidence="5" id="KW-1185">Reference proteome</keyword>
<comment type="caution">
    <text evidence="4">The sequence shown here is derived from an EMBL/GenBank/DDBJ whole genome shotgun (WGS) entry which is preliminary data.</text>
</comment>
<feature type="repeat" description="WD" evidence="3">
    <location>
        <begin position="150"/>
        <end position="191"/>
    </location>
</feature>
<evidence type="ECO:0000256" key="1">
    <source>
        <dbReference type="ARBA" id="ARBA00022574"/>
    </source>
</evidence>
<evidence type="ECO:0000313" key="5">
    <source>
        <dbReference type="Proteomes" id="UP000807769"/>
    </source>
</evidence>
<dbReference type="OrthoDB" id="2671416at2759"/>
<dbReference type="PRINTS" id="PR00320">
    <property type="entry name" value="GPROTEINBRPT"/>
</dbReference>
<feature type="repeat" description="WD" evidence="3">
    <location>
        <begin position="105"/>
        <end position="149"/>
    </location>
</feature>
<dbReference type="InterPro" id="IPR036322">
    <property type="entry name" value="WD40_repeat_dom_sf"/>
</dbReference>
<keyword evidence="2" id="KW-0677">Repeat</keyword>
<dbReference type="Gene3D" id="2.130.10.10">
    <property type="entry name" value="YVTN repeat-like/Quinoprotein amine dehydrogenase"/>
    <property type="match status" value="2"/>
</dbReference>
<evidence type="ECO:0000256" key="2">
    <source>
        <dbReference type="ARBA" id="ARBA00022737"/>
    </source>
</evidence>
<dbReference type="InterPro" id="IPR020472">
    <property type="entry name" value="WD40_PAC1"/>
</dbReference>
<dbReference type="Pfam" id="PF00400">
    <property type="entry name" value="WD40"/>
    <property type="match status" value="5"/>
</dbReference>
<feature type="repeat" description="WD" evidence="3">
    <location>
        <begin position="20"/>
        <end position="61"/>
    </location>
</feature>
<gene>
    <name evidence="4" type="ORF">BJ212DRAFT_1460722</name>
</gene>
<dbReference type="PANTHER" id="PTHR19848">
    <property type="entry name" value="WD40 REPEAT PROTEIN"/>
    <property type="match status" value="1"/>
</dbReference>
<evidence type="ECO:0000313" key="4">
    <source>
        <dbReference type="EMBL" id="KAG1817665.1"/>
    </source>
</evidence>
<reference evidence="4" key="1">
    <citation type="journal article" date="2020" name="New Phytol.">
        <title>Comparative genomics reveals dynamic genome evolution in host specialist ectomycorrhizal fungi.</title>
        <authorList>
            <person name="Lofgren L.A."/>
            <person name="Nguyen N.H."/>
            <person name="Vilgalys R."/>
            <person name="Ruytinx J."/>
            <person name="Liao H.L."/>
            <person name="Branco S."/>
            <person name="Kuo A."/>
            <person name="LaButti K."/>
            <person name="Lipzen A."/>
            <person name="Andreopoulos W."/>
            <person name="Pangilinan J."/>
            <person name="Riley R."/>
            <person name="Hundley H."/>
            <person name="Na H."/>
            <person name="Barry K."/>
            <person name="Grigoriev I.V."/>
            <person name="Stajich J.E."/>
            <person name="Kennedy P.G."/>
        </authorList>
    </citation>
    <scope>NUCLEOTIDE SEQUENCE</scope>
    <source>
        <strain evidence="4">MN1</strain>
    </source>
</reference>
<proteinExistence type="predicted"/>
<dbReference type="PROSITE" id="PS00678">
    <property type="entry name" value="WD_REPEATS_1"/>
    <property type="match status" value="4"/>
</dbReference>
<accession>A0A9P7ED82</accession>
<protein>
    <submittedName>
        <fullName evidence="4">WD40-repeat-containing domain protein</fullName>
    </submittedName>
</protein>
<dbReference type="AlphaFoldDB" id="A0A9P7ED82"/>
<sequence length="240" mass="26633">MAASTTKTKEALVTTPQQKFEGHTDHVWRVIHLPGGQRIITCSWDGSLRVWNLKSGKQIGEDWRDGENEVVSMALSPDGKKVVSGSDNGVVRLWDMDTCKIIAKWTGHTDKVWSVCWSQDGRRVKTLISGSFDHSIRTWNTTKWEQIAVLDEHTDPVIAIAISQNNRILTSASSDKTARLWNLDNGQPINCSSLQHAGPVYCVSFSADGKRLATGCCNTKAYTWDVAAILREAGLDDLHQ</sequence>
<dbReference type="PANTHER" id="PTHR19848:SF8">
    <property type="entry name" value="F-BOX AND WD REPEAT DOMAIN CONTAINING 7"/>
    <property type="match status" value="1"/>
</dbReference>
<dbReference type="SUPFAM" id="SSF50978">
    <property type="entry name" value="WD40 repeat-like"/>
    <property type="match status" value="1"/>
</dbReference>
<dbReference type="EMBL" id="JABBWG010000013">
    <property type="protein sequence ID" value="KAG1817665.1"/>
    <property type="molecule type" value="Genomic_DNA"/>
</dbReference>